<evidence type="ECO:0000313" key="1">
    <source>
        <dbReference type="EMBL" id="KKN25974.1"/>
    </source>
</evidence>
<dbReference type="Pfam" id="PF05037">
    <property type="entry name" value="DUF669"/>
    <property type="match status" value="1"/>
</dbReference>
<dbReference type="AlphaFoldDB" id="A0A0F9P793"/>
<dbReference type="EMBL" id="LAZR01002756">
    <property type="protein sequence ID" value="KKN25974.1"/>
    <property type="molecule type" value="Genomic_DNA"/>
</dbReference>
<evidence type="ECO:0008006" key="2">
    <source>
        <dbReference type="Google" id="ProtNLM"/>
    </source>
</evidence>
<protein>
    <recommendedName>
        <fullName evidence="2">DUF669 domain-containing protein</fullName>
    </recommendedName>
</protein>
<reference evidence="1" key="1">
    <citation type="journal article" date="2015" name="Nature">
        <title>Complex archaea that bridge the gap between prokaryotes and eukaryotes.</title>
        <authorList>
            <person name="Spang A."/>
            <person name="Saw J.H."/>
            <person name="Jorgensen S.L."/>
            <person name="Zaremba-Niedzwiedzka K."/>
            <person name="Martijn J."/>
            <person name="Lind A.E."/>
            <person name="van Eijk R."/>
            <person name="Schleper C."/>
            <person name="Guy L."/>
            <person name="Ettema T.J."/>
        </authorList>
    </citation>
    <scope>NUCLEOTIDE SEQUENCE</scope>
</reference>
<name>A0A0F9P793_9ZZZZ</name>
<gene>
    <name evidence="1" type="ORF">LCGC14_0879430</name>
</gene>
<feature type="non-terminal residue" evidence="1">
    <location>
        <position position="159"/>
    </location>
</feature>
<comment type="caution">
    <text evidence="1">The sequence shown here is derived from an EMBL/GenBank/DDBJ whole genome shotgun (WGS) entry which is preliminary data.</text>
</comment>
<organism evidence="1">
    <name type="scientific">marine sediment metagenome</name>
    <dbReference type="NCBI Taxonomy" id="412755"/>
    <lineage>
        <taxon>unclassified sequences</taxon>
        <taxon>metagenomes</taxon>
        <taxon>ecological metagenomes</taxon>
    </lineage>
</organism>
<proteinExistence type="predicted"/>
<dbReference type="InterPro" id="IPR007731">
    <property type="entry name" value="DUF669"/>
</dbReference>
<accession>A0A0F9P793</accession>
<sequence length="159" mass="17413">MAKDMVIDFSGADPVQSTSMYDRIPEGAYAFKVAKAAVMQTKTDKPMVDVQIEIAQGDQKGKKIRDMFVVPRKGKDDAVFGLQRLHGLMVACGIKKQKGRVKLSAIVKVLKGKGGVCEVQDNEIPATDDRPATKVSRPVSYYSVKSEEARALVKSKKKP</sequence>